<dbReference type="SUPFAM" id="SSF46689">
    <property type="entry name" value="Homeodomain-like"/>
    <property type="match status" value="2"/>
</dbReference>
<dbReference type="PROSITE" id="PS01124">
    <property type="entry name" value="HTH_ARAC_FAMILY_2"/>
    <property type="match status" value="1"/>
</dbReference>
<reference evidence="5 6" key="1">
    <citation type="submission" date="2023-05" db="EMBL/GenBank/DDBJ databases">
        <title>Streptantibioticus silvisoli sp. nov., acidotolerant actinomycetes 1 from pine litter.</title>
        <authorList>
            <person name="Swiecimska M."/>
            <person name="Golinska P."/>
            <person name="Sangal V."/>
            <person name="Wachnowicz B."/>
            <person name="Goodfellow M."/>
        </authorList>
    </citation>
    <scope>NUCLEOTIDE SEQUENCE [LARGE SCALE GENOMIC DNA]</scope>
    <source>
        <strain evidence="5 6">DSM 42109</strain>
    </source>
</reference>
<dbReference type="SMART" id="SM00342">
    <property type="entry name" value="HTH_ARAC"/>
    <property type="match status" value="1"/>
</dbReference>
<dbReference type="Pfam" id="PF12833">
    <property type="entry name" value="HTH_18"/>
    <property type="match status" value="1"/>
</dbReference>
<proteinExistence type="predicted"/>
<gene>
    <name evidence="5" type="ORF">NMN56_002965</name>
</gene>
<dbReference type="InterPro" id="IPR009057">
    <property type="entry name" value="Homeodomain-like_sf"/>
</dbReference>
<organism evidence="5 6">
    <name type="scientific">Streptomyces iconiensis</name>
    <dbReference type="NCBI Taxonomy" id="1384038"/>
    <lineage>
        <taxon>Bacteria</taxon>
        <taxon>Bacillati</taxon>
        <taxon>Actinomycetota</taxon>
        <taxon>Actinomycetes</taxon>
        <taxon>Kitasatosporales</taxon>
        <taxon>Streptomycetaceae</taxon>
        <taxon>Streptomyces</taxon>
    </lineage>
</organism>
<evidence type="ECO:0000313" key="5">
    <source>
        <dbReference type="EMBL" id="MDJ1130927.1"/>
    </source>
</evidence>
<accession>A0ABT6ZPD8</accession>
<dbReference type="InterPro" id="IPR037923">
    <property type="entry name" value="HTH-like"/>
</dbReference>
<protein>
    <submittedName>
        <fullName evidence="5">AraC family transcriptional regulator</fullName>
    </submittedName>
</protein>
<dbReference type="InterPro" id="IPR050204">
    <property type="entry name" value="AraC_XylS_family_regulators"/>
</dbReference>
<dbReference type="InterPro" id="IPR003313">
    <property type="entry name" value="AraC-bd"/>
</dbReference>
<keyword evidence="3" id="KW-0804">Transcription</keyword>
<dbReference type="RefSeq" id="WP_274043468.1">
    <property type="nucleotide sequence ID" value="NZ_JANCPR020000002.1"/>
</dbReference>
<dbReference type="Gene3D" id="1.10.10.60">
    <property type="entry name" value="Homeodomain-like"/>
    <property type="match status" value="2"/>
</dbReference>
<dbReference type="EMBL" id="JANCPR020000002">
    <property type="protein sequence ID" value="MDJ1130927.1"/>
    <property type="molecule type" value="Genomic_DNA"/>
</dbReference>
<evidence type="ECO:0000256" key="1">
    <source>
        <dbReference type="ARBA" id="ARBA00023015"/>
    </source>
</evidence>
<evidence type="ECO:0000313" key="6">
    <source>
        <dbReference type="Proteomes" id="UP001214441"/>
    </source>
</evidence>
<comment type="caution">
    <text evidence="5">The sequence shown here is derived from an EMBL/GenBank/DDBJ whole genome shotgun (WGS) entry which is preliminary data.</text>
</comment>
<dbReference type="Pfam" id="PF02311">
    <property type="entry name" value="AraC_binding"/>
    <property type="match status" value="1"/>
</dbReference>
<keyword evidence="6" id="KW-1185">Reference proteome</keyword>
<keyword evidence="1" id="KW-0805">Transcription regulation</keyword>
<evidence type="ECO:0000256" key="3">
    <source>
        <dbReference type="ARBA" id="ARBA00023163"/>
    </source>
</evidence>
<dbReference type="PANTHER" id="PTHR46796">
    <property type="entry name" value="HTH-TYPE TRANSCRIPTIONAL ACTIVATOR RHAS-RELATED"/>
    <property type="match status" value="1"/>
</dbReference>
<feature type="domain" description="HTH araC/xylS-type" evidence="4">
    <location>
        <begin position="173"/>
        <end position="270"/>
    </location>
</feature>
<keyword evidence="2" id="KW-0238">DNA-binding</keyword>
<dbReference type="Proteomes" id="UP001214441">
    <property type="component" value="Unassembled WGS sequence"/>
</dbReference>
<name>A0ABT6ZPD8_9ACTN</name>
<sequence length="283" mass="30371">MATGESARYWQFPGLPGVDLLSARYIRKTFARHTHETYVMAAISEGVEAFHHGGGVHFAGPGALALINPDTMHTGHAGAPGGWRYAVLYPDPRLVADIAAETTTIRGTPGFPLPVVHDPVSARYVHEVHRAVDQGNALAADSLMRIAVARLLRLHGGPLPERAIRTAGAGTALRARVLLEERMTDPPTLEQLASELGTGPFALLRAYREVFGMPPHAWLTDARVHRARSLLDAGVPPAEAATAVGFTDQPHLTRHFGRVIGVPPGAYQRGRARTYKTGSGTDS</sequence>
<evidence type="ECO:0000256" key="2">
    <source>
        <dbReference type="ARBA" id="ARBA00023125"/>
    </source>
</evidence>
<dbReference type="PANTHER" id="PTHR46796:SF2">
    <property type="entry name" value="TRANSCRIPTIONAL REGULATORY PROTEIN"/>
    <property type="match status" value="1"/>
</dbReference>
<evidence type="ECO:0000259" key="4">
    <source>
        <dbReference type="PROSITE" id="PS01124"/>
    </source>
</evidence>
<dbReference type="InterPro" id="IPR018060">
    <property type="entry name" value="HTH_AraC"/>
</dbReference>
<dbReference type="SUPFAM" id="SSF51215">
    <property type="entry name" value="Regulatory protein AraC"/>
    <property type="match status" value="1"/>
</dbReference>